<evidence type="ECO:0000256" key="1">
    <source>
        <dbReference type="ARBA" id="ARBA00001974"/>
    </source>
</evidence>
<keyword evidence="2" id="KW-0285">Flavoprotein</keyword>
<dbReference type="SUPFAM" id="SSF55103">
    <property type="entry name" value="FAD-linked oxidases, C-terminal domain"/>
    <property type="match status" value="1"/>
</dbReference>
<sequence>AKQSKRVEKATDEIFELALKLGGTLSGEHGIGIVKKKYLENEIGEKNIKLMKAIKTVFDTGNILNPDKIFGEGK</sequence>
<dbReference type="FunFam" id="1.10.45.10:FF:000001">
    <property type="entry name" value="D-lactate dehydrogenase mitochondrial"/>
    <property type="match status" value="1"/>
</dbReference>
<accession>A0A0F9HRE6</accession>
<feature type="domain" description="FAD-binding oxidoreductase/transferase type 4 C-terminal" evidence="5">
    <location>
        <begin position="2"/>
        <end position="69"/>
    </location>
</feature>
<dbReference type="EMBL" id="LAZR01016138">
    <property type="protein sequence ID" value="KKM05797.1"/>
    <property type="molecule type" value="Genomic_DNA"/>
</dbReference>
<evidence type="ECO:0000259" key="5">
    <source>
        <dbReference type="Pfam" id="PF02913"/>
    </source>
</evidence>
<dbReference type="AlphaFoldDB" id="A0A0F9HRE6"/>
<dbReference type="InterPro" id="IPR051914">
    <property type="entry name" value="FAD-linked_OxidoTrans_Type4"/>
</dbReference>
<evidence type="ECO:0000256" key="2">
    <source>
        <dbReference type="ARBA" id="ARBA00022630"/>
    </source>
</evidence>
<proteinExistence type="predicted"/>
<dbReference type="Gene3D" id="1.10.45.10">
    <property type="entry name" value="Vanillyl-alcohol Oxidase, Chain A, domain 4"/>
    <property type="match status" value="1"/>
</dbReference>
<feature type="non-terminal residue" evidence="6">
    <location>
        <position position="1"/>
    </location>
</feature>
<protein>
    <recommendedName>
        <fullName evidence="5">FAD-binding oxidoreductase/transferase type 4 C-terminal domain-containing protein</fullName>
    </recommendedName>
</protein>
<dbReference type="PANTHER" id="PTHR42934:SF1">
    <property type="entry name" value="GLYCOLATE OXIDASE SUBUNIT GLCD"/>
    <property type="match status" value="1"/>
</dbReference>
<dbReference type="GO" id="GO:0050660">
    <property type="term" value="F:flavin adenine dinucleotide binding"/>
    <property type="evidence" value="ECO:0007669"/>
    <property type="project" value="InterPro"/>
</dbReference>
<dbReference type="PANTHER" id="PTHR42934">
    <property type="entry name" value="GLYCOLATE OXIDASE SUBUNIT GLCD"/>
    <property type="match status" value="1"/>
</dbReference>
<gene>
    <name evidence="6" type="ORF">LCGC14_1750520</name>
</gene>
<evidence type="ECO:0000313" key="6">
    <source>
        <dbReference type="EMBL" id="KKM05797.1"/>
    </source>
</evidence>
<reference evidence="6" key="1">
    <citation type="journal article" date="2015" name="Nature">
        <title>Complex archaea that bridge the gap between prokaryotes and eukaryotes.</title>
        <authorList>
            <person name="Spang A."/>
            <person name="Saw J.H."/>
            <person name="Jorgensen S.L."/>
            <person name="Zaremba-Niedzwiedzka K."/>
            <person name="Martijn J."/>
            <person name="Lind A.E."/>
            <person name="van Eijk R."/>
            <person name="Schleper C."/>
            <person name="Guy L."/>
            <person name="Ettema T.J."/>
        </authorList>
    </citation>
    <scope>NUCLEOTIDE SEQUENCE</scope>
</reference>
<evidence type="ECO:0000256" key="4">
    <source>
        <dbReference type="ARBA" id="ARBA00023002"/>
    </source>
</evidence>
<comment type="caution">
    <text evidence="6">The sequence shown here is derived from an EMBL/GenBank/DDBJ whole genome shotgun (WGS) entry which is preliminary data.</text>
</comment>
<evidence type="ECO:0000256" key="3">
    <source>
        <dbReference type="ARBA" id="ARBA00022827"/>
    </source>
</evidence>
<dbReference type="Pfam" id="PF02913">
    <property type="entry name" value="FAD-oxidase_C"/>
    <property type="match status" value="1"/>
</dbReference>
<dbReference type="InterPro" id="IPR016164">
    <property type="entry name" value="FAD-linked_Oxase-like_C"/>
</dbReference>
<organism evidence="6">
    <name type="scientific">marine sediment metagenome</name>
    <dbReference type="NCBI Taxonomy" id="412755"/>
    <lineage>
        <taxon>unclassified sequences</taxon>
        <taxon>metagenomes</taxon>
        <taxon>ecological metagenomes</taxon>
    </lineage>
</organism>
<keyword evidence="4" id="KW-0560">Oxidoreductase</keyword>
<name>A0A0F9HRE6_9ZZZZ</name>
<keyword evidence="3" id="KW-0274">FAD</keyword>
<dbReference type="GO" id="GO:0016491">
    <property type="term" value="F:oxidoreductase activity"/>
    <property type="evidence" value="ECO:0007669"/>
    <property type="project" value="UniProtKB-KW"/>
</dbReference>
<dbReference type="InterPro" id="IPR004113">
    <property type="entry name" value="FAD-bd_oxidored_4_C"/>
</dbReference>
<comment type="cofactor">
    <cofactor evidence="1">
        <name>FAD</name>
        <dbReference type="ChEBI" id="CHEBI:57692"/>
    </cofactor>
</comment>
<dbReference type="InterPro" id="IPR016171">
    <property type="entry name" value="Vanillyl_alc_oxidase_C-sub2"/>
</dbReference>